<comment type="similarity">
    <text evidence="2">Belongs to the UPF0702 family.</text>
</comment>
<keyword evidence="6 7" id="KW-0472">Membrane</keyword>
<dbReference type="PANTHER" id="PTHR34582">
    <property type="entry name" value="UPF0702 TRANSMEMBRANE PROTEIN YCAP"/>
    <property type="match status" value="1"/>
</dbReference>
<protein>
    <recommendedName>
        <fullName evidence="12">DUF421 domain-containing protein</fullName>
    </recommendedName>
</protein>
<keyword evidence="11" id="KW-1185">Reference proteome</keyword>
<keyword evidence="5 7" id="KW-1133">Transmembrane helix</keyword>
<evidence type="ECO:0000256" key="4">
    <source>
        <dbReference type="ARBA" id="ARBA00022692"/>
    </source>
</evidence>
<dbReference type="AlphaFoldDB" id="A0A162DST8"/>
<accession>A0A162DST8</accession>
<dbReference type="Pfam" id="PF20730">
    <property type="entry name" value="YetF_N"/>
    <property type="match status" value="1"/>
</dbReference>
<dbReference type="GO" id="GO:0005886">
    <property type="term" value="C:plasma membrane"/>
    <property type="evidence" value="ECO:0007669"/>
    <property type="project" value="UniProtKB-SubCell"/>
</dbReference>
<evidence type="ECO:0000259" key="9">
    <source>
        <dbReference type="Pfam" id="PF20730"/>
    </source>
</evidence>
<gene>
    <name evidence="10" type="ORF">AZF04_18840</name>
</gene>
<evidence type="ECO:0000259" key="8">
    <source>
        <dbReference type="Pfam" id="PF04239"/>
    </source>
</evidence>
<dbReference type="InterPro" id="IPR023090">
    <property type="entry name" value="UPF0702_alpha/beta_dom_sf"/>
</dbReference>
<evidence type="ECO:0000256" key="5">
    <source>
        <dbReference type="ARBA" id="ARBA00022989"/>
    </source>
</evidence>
<dbReference type="InterPro" id="IPR048454">
    <property type="entry name" value="YetF_N"/>
</dbReference>
<feature type="domain" description="YetF C-terminal" evidence="8">
    <location>
        <begin position="82"/>
        <end position="213"/>
    </location>
</feature>
<organism evidence="10 11">
    <name type="scientific">Alkalihalobacillus trypoxylicola</name>
    <dbReference type="NCBI Taxonomy" id="519424"/>
    <lineage>
        <taxon>Bacteria</taxon>
        <taxon>Bacillati</taxon>
        <taxon>Bacillota</taxon>
        <taxon>Bacilli</taxon>
        <taxon>Bacillales</taxon>
        <taxon>Bacillaceae</taxon>
        <taxon>Alkalihalobacillus</taxon>
    </lineage>
</organism>
<reference evidence="10" key="1">
    <citation type="submission" date="2016-02" db="EMBL/GenBank/DDBJ databases">
        <title>Genome sequence of Bacillus trypoxylicola KCTC 13244(T).</title>
        <authorList>
            <person name="Jeong H."/>
            <person name="Park S.-H."/>
            <person name="Choi S.-K."/>
        </authorList>
    </citation>
    <scope>NUCLEOTIDE SEQUENCE [LARGE SCALE GENOMIC DNA]</scope>
    <source>
        <strain evidence="10">KCTC 13244</strain>
    </source>
</reference>
<dbReference type="PANTHER" id="PTHR34582:SF7">
    <property type="entry name" value="UPF0702 TRANSMEMBRANE PROTEIN YDFS"/>
    <property type="match status" value="1"/>
</dbReference>
<dbReference type="Gene3D" id="3.30.240.20">
    <property type="entry name" value="bsu07140 like domains"/>
    <property type="match status" value="2"/>
</dbReference>
<evidence type="ECO:0000256" key="3">
    <source>
        <dbReference type="ARBA" id="ARBA00022475"/>
    </source>
</evidence>
<dbReference type="EMBL" id="LTAO01000015">
    <property type="protein sequence ID" value="KYG30746.1"/>
    <property type="molecule type" value="Genomic_DNA"/>
</dbReference>
<evidence type="ECO:0000313" key="11">
    <source>
        <dbReference type="Proteomes" id="UP000075806"/>
    </source>
</evidence>
<dbReference type="Proteomes" id="UP000075806">
    <property type="component" value="Unassembled WGS sequence"/>
</dbReference>
<evidence type="ECO:0000256" key="6">
    <source>
        <dbReference type="ARBA" id="ARBA00023136"/>
    </source>
</evidence>
<evidence type="ECO:0000256" key="1">
    <source>
        <dbReference type="ARBA" id="ARBA00004651"/>
    </source>
</evidence>
<feature type="transmembrane region" description="Helical" evidence="7">
    <location>
        <begin position="62"/>
        <end position="81"/>
    </location>
</feature>
<evidence type="ECO:0008006" key="12">
    <source>
        <dbReference type="Google" id="ProtNLM"/>
    </source>
</evidence>
<dbReference type="STRING" id="519424.AZF04_18840"/>
<comment type="subcellular location">
    <subcellularLocation>
        <location evidence="1">Cell membrane</location>
        <topology evidence="1">Multi-pass membrane protein</topology>
    </subcellularLocation>
</comment>
<proteinExistence type="inferred from homology"/>
<dbReference type="OrthoDB" id="9778331at2"/>
<feature type="transmembrane region" description="Helical" evidence="7">
    <location>
        <begin position="36"/>
        <end position="55"/>
    </location>
</feature>
<evidence type="ECO:0000256" key="7">
    <source>
        <dbReference type="SAM" id="Phobius"/>
    </source>
</evidence>
<keyword evidence="3" id="KW-1003">Cell membrane</keyword>
<dbReference type="Pfam" id="PF04239">
    <property type="entry name" value="DUF421"/>
    <property type="match status" value="1"/>
</dbReference>
<keyword evidence="4 7" id="KW-0812">Transmembrane</keyword>
<evidence type="ECO:0000256" key="2">
    <source>
        <dbReference type="ARBA" id="ARBA00006448"/>
    </source>
</evidence>
<sequence length="236" mass="26931">MAGHFEIMMRSFLAFAILLIGARILGKQTISQMNVLDFIIAISIGSITANIAFNLEIHIHHLILAFSFFVIISILTSYVSLKSSTFRNFVTGNPTVIIEHGHLLEKNMKKARYNLDDLNQLLRDKDIFDIQEVLFAIVETNGKLTVLKKPEARPITRGDLHIKVESERTLPIQLIMDGTILERNLKENNLTTLWLKQELHKRGLQKEDVFYAVLSGVGHLFIDTYENHLHSPTDKE</sequence>
<feature type="domain" description="YetF-like N-terminal transmembrane" evidence="9">
    <location>
        <begin position="6"/>
        <end position="78"/>
    </location>
</feature>
<evidence type="ECO:0000313" key="10">
    <source>
        <dbReference type="EMBL" id="KYG30746.1"/>
    </source>
</evidence>
<dbReference type="InterPro" id="IPR007353">
    <property type="entry name" value="DUF421"/>
</dbReference>
<name>A0A162DST8_9BACI</name>
<comment type="caution">
    <text evidence="10">The sequence shown here is derived from an EMBL/GenBank/DDBJ whole genome shotgun (WGS) entry which is preliminary data.</text>
</comment>